<accession>A0ABD4QYS3</accession>
<dbReference type="EMBL" id="JAHGUI010000082">
    <property type="protein sequence ID" value="MBT2920360.1"/>
    <property type="molecule type" value="Genomic_DNA"/>
</dbReference>
<dbReference type="Proteomes" id="UP000078309">
    <property type="component" value="Unassembled WGS sequence"/>
</dbReference>
<name>A0ABD4QYS3_VIBAN</name>
<evidence type="ECO:0000313" key="1">
    <source>
        <dbReference type="EMBL" id="MBT2920360.1"/>
    </source>
</evidence>
<dbReference type="RefSeq" id="WP_064626820.1">
    <property type="nucleotide sequence ID" value="NZ_JAHGUI010000082.1"/>
</dbReference>
<reference evidence="1 2" key="1">
    <citation type="journal article" date="2017" name="J. Fish Dis.">
        <title>Comparative assessment of Vibrio virulence in marine fish larvae.</title>
        <authorList>
            <person name="Ronneseth A."/>
            <person name="Castillo D."/>
            <person name="D'Alvise P."/>
            <person name="Tonnesen O."/>
            <person name="Haugland G."/>
            <person name="Grotkjaer T."/>
            <person name="Engell-Sorensen K."/>
            <person name="Norremark L."/>
            <person name="Bergh O."/>
            <person name="Wergeland H.I."/>
            <person name="Gram L."/>
        </authorList>
    </citation>
    <scope>NUCLEOTIDE SEQUENCE [LARGE SCALE GENOMIC DNA]</scope>
    <source>
        <strain evidence="1 2">90-11-286</strain>
    </source>
</reference>
<dbReference type="AlphaFoldDB" id="A0ABD4QYS3"/>
<protein>
    <recommendedName>
        <fullName evidence="3">Phage protein D</fullName>
    </recommendedName>
</protein>
<evidence type="ECO:0000313" key="2">
    <source>
        <dbReference type="Proteomes" id="UP000078309"/>
    </source>
</evidence>
<gene>
    <name evidence="1" type="ORF">PL14_16940</name>
</gene>
<proteinExistence type="predicted"/>
<sequence length="325" mass="35819">MLRIEGKNAELMMSLLKSWQLTDGNGVEGDYLSMAIFSDDIDGIPPKGEKYQVYLGDVFRDEFQISKRSASLHPREIRIVLSVAPFNIKDSTGYRAKKSSSWNDSTLTQVVSDCVTPHGFSVFVHPRLQNIKIEHVDRTDESASAFVYRLAKQYDAAAKIVDGVYVIAPKGEASSASGKKIETITLSLPDVTEEKGSADFLNVEVELDGRDDFNGVKSFYLTTDSGERLEVLVGNEPFKVISKDCSSRTDAEQVCLTELRRIQREGRKLTISGPPNLRAFAEGVVVLDDSFPKAFRGECSIDSVNFSGRGRQPSSMTIQATLLGA</sequence>
<dbReference type="SUPFAM" id="SSF69279">
    <property type="entry name" value="Phage tail proteins"/>
    <property type="match status" value="1"/>
</dbReference>
<organism evidence="1 2">
    <name type="scientific">Vibrio anguillarum</name>
    <name type="common">Listonella anguillarum</name>
    <dbReference type="NCBI Taxonomy" id="55601"/>
    <lineage>
        <taxon>Bacteria</taxon>
        <taxon>Pseudomonadati</taxon>
        <taxon>Pseudomonadota</taxon>
        <taxon>Gammaproteobacteria</taxon>
        <taxon>Vibrionales</taxon>
        <taxon>Vibrionaceae</taxon>
        <taxon>Vibrio</taxon>
    </lineage>
</organism>
<comment type="caution">
    <text evidence="1">The sequence shown here is derived from an EMBL/GenBank/DDBJ whole genome shotgun (WGS) entry which is preliminary data.</text>
</comment>
<evidence type="ECO:0008006" key="3">
    <source>
        <dbReference type="Google" id="ProtNLM"/>
    </source>
</evidence>